<keyword evidence="5" id="KW-0808">Transferase</keyword>
<feature type="transmembrane region" description="Helical" evidence="2">
    <location>
        <begin position="227"/>
        <end position="249"/>
    </location>
</feature>
<gene>
    <name evidence="5" type="ORF">O3W52_14450</name>
</gene>
<dbReference type="Pfam" id="PF19040">
    <property type="entry name" value="SGNH"/>
    <property type="match status" value="1"/>
</dbReference>
<dbReference type="PANTHER" id="PTHR23028:SF53">
    <property type="entry name" value="ACYL_TRANSF_3 DOMAIN-CONTAINING PROTEIN"/>
    <property type="match status" value="1"/>
</dbReference>
<evidence type="ECO:0000313" key="6">
    <source>
        <dbReference type="Proteomes" id="UP001079430"/>
    </source>
</evidence>
<dbReference type="EMBL" id="JAPVOI010000004">
    <property type="protein sequence ID" value="MCZ4091224.1"/>
    <property type="molecule type" value="Genomic_DNA"/>
</dbReference>
<keyword evidence="2" id="KW-0812">Transmembrane</keyword>
<accession>A0ABT4KHB2</accession>
<dbReference type="InterPro" id="IPR002656">
    <property type="entry name" value="Acyl_transf_3_dom"/>
</dbReference>
<feature type="transmembrane region" description="Helical" evidence="2">
    <location>
        <begin position="107"/>
        <end position="126"/>
    </location>
</feature>
<feature type="region of interest" description="Disordered" evidence="1">
    <location>
        <begin position="1"/>
        <end position="32"/>
    </location>
</feature>
<dbReference type="InterPro" id="IPR043968">
    <property type="entry name" value="SGNH"/>
</dbReference>
<organism evidence="5 6">
    <name type="scientific">Sinorhizobium psoraleae</name>
    <dbReference type="NCBI Taxonomy" id="520838"/>
    <lineage>
        <taxon>Bacteria</taxon>
        <taxon>Pseudomonadati</taxon>
        <taxon>Pseudomonadota</taxon>
        <taxon>Alphaproteobacteria</taxon>
        <taxon>Hyphomicrobiales</taxon>
        <taxon>Rhizobiaceae</taxon>
        <taxon>Sinorhizobium/Ensifer group</taxon>
        <taxon>Sinorhizobium</taxon>
    </lineage>
</organism>
<dbReference type="Gene3D" id="3.40.50.1980">
    <property type="entry name" value="Nitrogenase molybdenum iron protein domain"/>
    <property type="match status" value="1"/>
</dbReference>
<evidence type="ECO:0000259" key="3">
    <source>
        <dbReference type="Pfam" id="PF01757"/>
    </source>
</evidence>
<feature type="transmembrane region" description="Helical" evidence="2">
    <location>
        <begin position="261"/>
        <end position="283"/>
    </location>
</feature>
<sequence length="700" mass="77014">MATGSTKRFRGSAEAALASRPDHHARRKPIAEPNISAAPRRDDIQGLRAIGALLVAIYHIWIGRVSGGVDVFFIVSGYLLIGSLAQQAEAKHRVDLIPFATKLARRLLPASFLVLAVIAMSAPFWLPRMRWETGMHQIVASSLYLENWFLADAAIDYLARDAVGSPVQHYWAMSAQVQCLLILAAAVAVFTSIRRRPSPTDLLVFLTTVFALSLAYSIYGTSRNQAFAYYDTFARIWEFALGGISRLLLPGINLSPMQRTIGGWIGFAAILSCGILLEISTVFPGYAALWPTLAAAAILVCGDGPPLRCGVARLLAARPLVWLGGISYSLYLWHWPILVFYLTYSYQTSAGPVAGMVVLFVSIVLSYFTTRIVEARFRGRKNDDRPLQTAFGTIIALAVIAAGLFVWRVEAGQSMTEEQLRVADAERYPGAAIKGLAPGSSDIPVHPGPMTVKWDDADVYRDGCHQSLQGAALLSCSYGPREASHTLALVGGSHSVHWLPALQGVLQRYPDWKIVTYTKSSCALGSQETSEAPAHRDACTKWNELLMERLLSTKPDLIFTTSTRVVDGIEEVPAGYQRQWERLAAAGIPVVAMRDTPWFGFDVPECVEINGRFSLKCAVQRELVLAPISPTRAVSFKENLHFLDFSDYFCTAEMCPAVIGNVQVYYDKHHVTATYMRTLSEELARQLAPIFRDAKPLALE</sequence>
<feature type="transmembrane region" description="Helical" evidence="2">
    <location>
        <begin position="170"/>
        <end position="190"/>
    </location>
</feature>
<protein>
    <submittedName>
        <fullName evidence="5">Acyltransferase family protein</fullName>
    </submittedName>
</protein>
<evidence type="ECO:0000313" key="5">
    <source>
        <dbReference type="EMBL" id="MCZ4091224.1"/>
    </source>
</evidence>
<dbReference type="InterPro" id="IPR050879">
    <property type="entry name" value="Acyltransferase_3"/>
</dbReference>
<evidence type="ECO:0000256" key="2">
    <source>
        <dbReference type="SAM" id="Phobius"/>
    </source>
</evidence>
<keyword evidence="2" id="KW-1133">Transmembrane helix</keyword>
<feature type="transmembrane region" description="Helical" evidence="2">
    <location>
        <begin position="389"/>
        <end position="407"/>
    </location>
</feature>
<evidence type="ECO:0000256" key="1">
    <source>
        <dbReference type="SAM" id="MobiDB-lite"/>
    </source>
</evidence>
<feature type="transmembrane region" description="Helical" evidence="2">
    <location>
        <begin position="68"/>
        <end position="86"/>
    </location>
</feature>
<comment type="caution">
    <text evidence="5">The sequence shown here is derived from an EMBL/GenBank/DDBJ whole genome shotgun (WGS) entry which is preliminary data.</text>
</comment>
<feature type="transmembrane region" description="Helical" evidence="2">
    <location>
        <begin position="289"/>
        <end position="308"/>
    </location>
</feature>
<name>A0ABT4KHB2_9HYPH</name>
<feature type="domain" description="Acyltransferase 3" evidence="3">
    <location>
        <begin position="43"/>
        <end position="370"/>
    </location>
</feature>
<keyword evidence="2" id="KW-0472">Membrane</keyword>
<feature type="transmembrane region" description="Helical" evidence="2">
    <location>
        <begin position="46"/>
        <end position="62"/>
    </location>
</feature>
<reference evidence="5" key="1">
    <citation type="submission" date="2022-10" db="EMBL/GenBank/DDBJ databases">
        <title>Whole genome sequencing of three plant growth promoting bacteria isolated from Vachellia tortilis subsp. raddiana in Morocco.</title>
        <authorList>
            <person name="Hnini M."/>
            <person name="Zouagui R."/>
            <person name="Zouagui H."/>
            <person name="Chemao Elfihri M.-W."/>
            <person name="Ibrahimi A."/>
            <person name="Sbabou L."/>
            <person name="Aurag J."/>
        </authorList>
    </citation>
    <scope>NUCLEOTIDE SEQUENCE</scope>
    <source>
        <strain evidence="5">LMR678</strain>
    </source>
</reference>
<feature type="transmembrane region" description="Helical" evidence="2">
    <location>
        <begin position="350"/>
        <end position="368"/>
    </location>
</feature>
<keyword evidence="5" id="KW-0012">Acyltransferase</keyword>
<feature type="transmembrane region" description="Helical" evidence="2">
    <location>
        <begin position="320"/>
        <end position="344"/>
    </location>
</feature>
<evidence type="ECO:0000259" key="4">
    <source>
        <dbReference type="Pfam" id="PF19040"/>
    </source>
</evidence>
<dbReference type="Proteomes" id="UP001079430">
    <property type="component" value="Unassembled WGS sequence"/>
</dbReference>
<feature type="domain" description="SGNH" evidence="4">
    <location>
        <begin position="464"/>
        <end position="684"/>
    </location>
</feature>
<proteinExistence type="predicted"/>
<keyword evidence="6" id="KW-1185">Reference proteome</keyword>
<dbReference type="GO" id="GO:0016746">
    <property type="term" value="F:acyltransferase activity"/>
    <property type="evidence" value="ECO:0007669"/>
    <property type="project" value="UniProtKB-KW"/>
</dbReference>
<feature type="transmembrane region" description="Helical" evidence="2">
    <location>
        <begin position="202"/>
        <end position="221"/>
    </location>
</feature>
<dbReference type="PANTHER" id="PTHR23028">
    <property type="entry name" value="ACETYLTRANSFERASE"/>
    <property type="match status" value="1"/>
</dbReference>
<dbReference type="Pfam" id="PF01757">
    <property type="entry name" value="Acyl_transf_3"/>
    <property type="match status" value="1"/>
</dbReference>